<dbReference type="InterPro" id="IPR000811">
    <property type="entry name" value="Glyco_trans_35"/>
</dbReference>
<comment type="similarity">
    <text evidence="4 13">Belongs to the glycogen phosphorylase family.</text>
</comment>
<keyword evidence="9 12" id="KW-0663">Pyridoxal phosphate</keyword>
<dbReference type="EC" id="2.4.1.1" evidence="13"/>
<evidence type="ECO:0000256" key="11">
    <source>
        <dbReference type="ARBA" id="ARBA00025174"/>
    </source>
</evidence>
<dbReference type="Pfam" id="PF00343">
    <property type="entry name" value="Phosphorylase"/>
    <property type="match status" value="1"/>
</dbReference>
<dbReference type="CDD" id="cd04300">
    <property type="entry name" value="GT35_Glycogen_Phosphorylase"/>
    <property type="match status" value="1"/>
</dbReference>
<comment type="function">
    <text evidence="13">Allosteric enzyme that catalyzes the rate-limiting step in glycogen catabolism, the phosphorolytic cleavage of glycogen to produce glucose-1-phosphate, and plays a central role in maintaining cellular and organismal glucose homeostasis.</text>
</comment>
<comment type="catalytic activity">
    <reaction evidence="1 13">
        <text>[(1-&gt;4)-alpha-D-glucosyl](n) + phosphate = [(1-&gt;4)-alpha-D-glucosyl](n-1) + alpha-D-glucose 1-phosphate</text>
        <dbReference type="Rhea" id="RHEA:41732"/>
        <dbReference type="Rhea" id="RHEA-COMP:9584"/>
        <dbReference type="Rhea" id="RHEA-COMP:9586"/>
        <dbReference type="ChEBI" id="CHEBI:15444"/>
        <dbReference type="ChEBI" id="CHEBI:43474"/>
        <dbReference type="ChEBI" id="CHEBI:58601"/>
        <dbReference type="EC" id="2.4.1.1"/>
    </reaction>
</comment>
<evidence type="ECO:0000256" key="9">
    <source>
        <dbReference type="ARBA" id="ARBA00022898"/>
    </source>
</evidence>
<dbReference type="GO" id="GO:0005980">
    <property type="term" value="P:glycogen catabolic process"/>
    <property type="evidence" value="ECO:0007669"/>
    <property type="project" value="TreeGrafter"/>
</dbReference>
<dbReference type="AlphaFoldDB" id="A0AAI8CNU1"/>
<keyword evidence="10 13" id="KW-0119">Carbohydrate metabolism</keyword>
<reference evidence="14 15" key="1">
    <citation type="journal article" date="2015" name="Stand. Genomic Sci.">
        <title>Genome sequence of a native-feather degrading extremely thermophilic Eubacterium, Fervidobacterium islandicum AW-1.</title>
        <authorList>
            <person name="Lee Y.J."/>
            <person name="Jeong H."/>
            <person name="Park G.S."/>
            <person name="Kwak Y."/>
            <person name="Lee S.J."/>
            <person name="Lee S.J."/>
            <person name="Park M.K."/>
            <person name="Kim J.Y."/>
            <person name="Kang H.K."/>
            <person name="Shin J.H."/>
            <person name="Lee D.W."/>
        </authorList>
    </citation>
    <scope>NUCLEOTIDE SEQUENCE [LARGE SCALE GENOMIC DNA]</scope>
    <source>
        <strain evidence="14 15">AW-1</strain>
    </source>
</reference>
<keyword evidence="15" id="KW-1185">Reference proteome</keyword>
<feature type="modified residue" description="N6-(pyridoxal phosphate)lysine" evidence="12">
    <location>
        <position position="693"/>
    </location>
</feature>
<dbReference type="KEGG" id="fia:NA23_09140"/>
<evidence type="ECO:0000313" key="15">
    <source>
        <dbReference type="Proteomes" id="UP000093740"/>
    </source>
</evidence>
<name>A0AAI8CNU1_FERIS</name>
<keyword evidence="5" id="KW-0963">Cytoplasm</keyword>
<dbReference type="GO" id="GO:0005737">
    <property type="term" value="C:cytoplasm"/>
    <property type="evidence" value="ECO:0007669"/>
    <property type="project" value="UniProtKB-SubCell"/>
</dbReference>
<comment type="function">
    <text evidence="11">Phosphorylase is an important allosteric enzyme in carbohydrate metabolism. Enzymes from different sources differ in their regulatory mechanisms and in their natural substrates. However, all known phosphorylases share catalytic and structural properties.</text>
</comment>
<dbReference type="PIRSF" id="PIRSF000460">
    <property type="entry name" value="Pprylas_GlgP"/>
    <property type="match status" value="1"/>
</dbReference>
<dbReference type="PANTHER" id="PTHR11468:SF3">
    <property type="entry name" value="GLYCOGEN PHOSPHORYLASE, LIVER FORM"/>
    <property type="match status" value="1"/>
</dbReference>
<keyword evidence="6" id="KW-0021">Allosteric enzyme</keyword>
<evidence type="ECO:0000256" key="4">
    <source>
        <dbReference type="ARBA" id="ARBA00006047"/>
    </source>
</evidence>
<dbReference type="RefSeq" id="WP_249477054.1">
    <property type="nucleotide sequence ID" value="NZ_CP014334.2"/>
</dbReference>
<evidence type="ECO:0000256" key="10">
    <source>
        <dbReference type="ARBA" id="ARBA00023277"/>
    </source>
</evidence>
<evidence type="ECO:0000256" key="6">
    <source>
        <dbReference type="ARBA" id="ARBA00022533"/>
    </source>
</evidence>
<dbReference type="SUPFAM" id="SSF53756">
    <property type="entry name" value="UDP-Glycosyltransferase/glycogen phosphorylase"/>
    <property type="match status" value="1"/>
</dbReference>
<dbReference type="Proteomes" id="UP000093740">
    <property type="component" value="Chromosome"/>
</dbReference>
<evidence type="ECO:0000313" key="14">
    <source>
        <dbReference type="EMBL" id="AMW33796.2"/>
    </source>
</evidence>
<evidence type="ECO:0000256" key="2">
    <source>
        <dbReference type="ARBA" id="ARBA00001933"/>
    </source>
</evidence>
<evidence type="ECO:0000256" key="3">
    <source>
        <dbReference type="ARBA" id="ARBA00004496"/>
    </source>
</evidence>
<evidence type="ECO:0000256" key="12">
    <source>
        <dbReference type="PIRSR" id="PIRSR000460-1"/>
    </source>
</evidence>
<evidence type="ECO:0000256" key="5">
    <source>
        <dbReference type="ARBA" id="ARBA00022490"/>
    </source>
</evidence>
<accession>A0AAI8CNU1</accession>
<comment type="cofactor">
    <cofactor evidence="2 13">
        <name>pyridoxal 5'-phosphate</name>
        <dbReference type="ChEBI" id="CHEBI:597326"/>
    </cofactor>
</comment>
<evidence type="ECO:0000256" key="8">
    <source>
        <dbReference type="ARBA" id="ARBA00022679"/>
    </source>
</evidence>
<keyword evidence="8 13" id="KW-0808">Transferase</keyword>
<protein>
    <recommendedName>
        <fullName evidence="13">Alpha-1,4 glucan phosphorylase</fullName>
        <ecNumber evidence="13">2.4.1.1</ecNumber>
    </recommendedName>
</protein>
<comment type="subcellular location">
    <subcellularLocation>
        <location evidence="3">Cytoplasm</location>
    </subcellularLocation>
</comment>
<dbReference type="FunFam" id="3.40.50.2000:FF:000003">
    <property type="entry name" value="Alpha-1,4 glucan phosphorylase"/>
    <property type="match status" value="1"/>
</dbReference>
<gene>
    <name evidence="14" type="ORF">NA23_09140</name>
</gene>
<dbReference type="GO" id="GO:0008184">
    <property type="term" value="F:glycogen phosphorylase activity"/>
    <property type="evidence" value="ECO:0007669"/>
    <property type="project" value="InterPro"/>
</dbReference>
<evidence type="ECO:0000256" key="7">
    <source>
        <dbReference type="ARBA" id="ARBA00022676"/>
    </source>
</evidence>
<dbReference type="Gene3D" id="3.40.50.2000">
    <property type="entry name" value="Glycogen Phosphorylase B"/>
    <property type="match status" value="2"/>
</dbReference>
<dbReference type="GO" id="GO:0030170">
    <property type="term" value="F:pyridoxal phosphate binding"/>
    <property type="evidence" value="ECO:0007669"/>
    <property type="project" value="InterPro"/>
</dbReference>
<organism evidence="14 15">
    <name type="scientific">Fervidobacterium islandicum</name>
    <dbReference type="NCBI Taxonomy" id="2423"/>
    <lineage>
        <taxon>Bacteria</taxon>
        <taxon>Thermotogati</taxon>
        <taxon>Thermotogota</taxon>
        <taxon>Thermotogae</taxon>
        <taxon>Thermotogales</taxon>
        <taxon>Fervidobacteriaceae</taxon>
        <taxon>Fervidobacterium</taxon>
    </lineage>
</organism>
<dbReference type="FunFam" id="3.40.50.2000:FF:000153">
    <property type="entry name" value="Alpha-1,4 glucan phosphorylase"/>
    <property type="match status" value="1"/>
</dbReference>
<keyword evidence="7 13" id="KW-0328">Glycosyltransferase</keyword>
<dbReference type="PANTHER" id="PTHR11468">
    <property type="entry name" value="GLYCOGEN PHOSPHORYLASE"/>
    <property type="match status" value="1"/>
</dbReference>
<evidence type="ECO:0000256" key="1">
    <source>
        <dbReference type="ARBA" id="ARBA00001275"/>
    </source>
</evidence>
<dbReference type="NCBIfam" id="TIGR02093">
    <property type="entry name" value="P_ylase"/>
    <property type="match status" value="1"/>
</dbReference>
<evidence type="ECO:0000256" key="13">
    <source>
        <dbReference type="RuleBase" id="RU000587"/>
    </source>
</evidence>
<proteinExistence type="inferred from homology"/>
<sequence>MDKINSERASKNKEPLKKGCETVPKAVRSKAMNSLNAIDVKIPKQFEYHLNHTLAERNEYSTVLQKFFALSYSIRDLVVEKWLNTEDIIFKRKDLRIVNYLSMEFLIGRLLYNNILNLQVEDEVKKLLEFHGLSLDEIAPLEEDAALGNGGLGRLAACFLDSLATLGYLSYGYTIRYQYGLFKQEIESGYQKELPDDWQKNGYPWEFPKPEEAVKVRFFGRSESYVDENGHLRFRWVDTYDVLAVPYDIYITGYNSDIVSVLRLWQPKAINEFNFTEFEKGNYEKAVQEKNLAETLSKVLYPNDAFFQGRELRLKQEYFFVSAALQDIIRRHKKRFGNDLRSLARAEVIQLNDTHPTLAIPELMRILLDEEGYGWEEAWEIVKNTIAYTNHTVMPEALEKWEAPLLQNMLPRHYQIIEEINARFLKEVAEKFNGDLHKIINMSVFEEGHVKKVRMANLCSIASFSINGVSELHTEILKKTVLRDFYEMYPEKFNNKTNGVTQRRWLLECNPPLAKLITESIGDKWIVDLYELRKLEVFLDDSEFLEKLDQAKMWNKERLARYVKEKINVNLDPASIFDIQVKRIHEYKRQLLNILHVIHLYNEIKEGKHLKVPRTFIFAGKAAPGYKMAKLIIKLINSVADVVNNDPVVSKELRVVFIPNYNVSAAQIIIPAANVSEQISTAGFEASGTGNMKFMINGALTVGTLDGANVEMLEEVGEENIFIFGLKAEEIEEARKKGIYNPFGIYLENEKIREVLDMLKNGYFNKDNPELFVDIYENLLYGKYAPMPDQYFVLADFEAYEQTHKKVEELFLNKVEWNKKSLLNIARSGKFSSDRTIEEYVRDIWKTQRV</sequence>
<dbReference type="EMBL" id="CP014334">
    <property type="protein sequence ID" value="AMW33796.2"/>
    <property type="molecule type" value="Genomic_DNA"/>
</dbReference>
<dbReference type="InterPro" id="IPR011833">
    <property type="entry name" value="Glycg_phsphrylas"/>
</dbReference>